<name>A0A8K0HH15_9ROSA</name>
<gene>
    <name evidence="1" type="ORF">FNV43_RR08343</name>
</gene>
<dbReference type="Proteomes" id="UP000796880">
    <property type="component" value="Unassembled WGS sequence"/>
</dbReference>
<protein>
    <submittedName>
        <fullName evidence="1">Uncharacterized protein</fullName>
    </submittedName>
</protein>
<evidence type="ECO:0000313" key="1">
    <source>
        <dbReference type="EMBL" id="KAF3452245.1"/>
    </source>
</evidence>
<organism evidence="1 2">
    <name type="scientific">Rhamnella rubrinervis</name>
    <dbReference type="NCBI Taxonomy" id="2594499"/>
    <lineage>
        <taxon>Eukaryota</taxon>
        <taxon>Viridiplantae</taxon>
        <taxon>Streptophyta</taxon>
        <taxon>Embryophyta</taxon>
        <taxon>Tracheophyta</taxon>
        <taxon>Spermatophyta</taxon>
        <taxon>Magnoliopsida</taxon>
        <taxon>eudicotyledons</taxon>
        <taxon>Gunneridae</taxon>
        <taxon>Pentapetalae</taxon>
        <taxon>rosids</taxon>
        <taxon>fabids</taxon>
        <taxon>Rosales</taxon>
        <taxon>Rhamnaceae</taxon>
        <taxon>rhamnoid group</taxon>
        <taxon>Rhamneae</taxon>
        <taxon>Rhamnella</taxon>
    </lineage>
</organism>
<sequence>MGIVQPGEPILILPLPPPMFAETKGNRSGLALKASSSSPVDLSPRIFRLTFNYANKWAGLIIALNCLSRKWASSYRTRPLDQCPIHRPCSRLLPRRALWSNV</sequence>
<dbReference type="AlphaFoldDB" id="A0A8K0HH15"/>
<evidence type="ECO:0000313" key="2">
    <source>
        <dbReference type="Proteomes" id="UP000796880"/>
    </source>
</evidence>
<comment type="caution">
    <text evidence="1">The sequence shown here is derived from an EMBL/GenBank/DDBJ whole genome shotgun (WGS) entry which is preliminary data.</text>
</comment>
<accession>A0A8K0HH15</accession>
<proteinExistence type="predicted"/>
<reference evidence="1" key="1">
    <citation type="submission" date="2020-03" db="EMBL/GenBank/DDBJ databases">
        <title>A high-quality chromosome-level genome assembly of a woody plant with both climbing and erect habits, Rhamnella rubrinervis.</title>
        <authorList>
            <person name="Lu Z."/>
            <person name="Yang Y."/>
            <person name="Zhu X."/>
            <person name="Sun Y."/>
        </authorList>
    </citation>
    <scope>NUCLEOTIDE SEQUENCE</scope>
    <source>
        <strain evidence="1">BYM</strain>
        <tissue evidence="1">Leaf</tissue>
    </source>
</reference>
<keyword evidence="2" id="KW-1185">Reference proteome</keyword>
<dbReference type="EMBL" id="VOIH02000003">
    <property type="protein sequence ID" value="KAF3452245.1"/>
    <property type="molecule type" value="Genomic_DNA"/>
</dbReference>